<name>A0A5S9Q5Q9_9HYPH</name>
<feature type="transmembrane region" description="Helical" evidence="1">
    <location>
        <begin position="122"/>
        <end position="140"/>
    </location>
</feature>
<evidence type="ECO:0000256" key="1">
    <source>
        <dbReference type="SAM" id="Phobius"/>
    </source>
</evidence>
<dbReference type="PANTHER" id="PTHR37314:SF5">
    <property type="entry name" value="SLR0142 PROTEIN"/>
    <property type="match status" value="1"/>
</dbReference>
<dbReference type="InterPro" id="IPR010699">
    <property type="entry name" value="DUF1275"/>
</dbReference>
<evidence type="ECO:0008006" key="4">
    <source>
        <dbReference type="Google" id="ProtNLM"/>
    </source>
</evidence>
<organism evidence="2 3">
    <name type="scientific">Starkeya nomas</name>
    <dbReference type="NCBI Taxonomy" id="2666134"/>
    <lineage>
        <taxon>Bacteria</taxon>
        <taxon>Pseudomonadati</taxon>
        <taxon>Pseudomonadota</taxon>
        <taxon>Alphaproteobacteria</taxon>
        <taxon>Hyphomicrobiales</taxon>
        <taxon>Xanthobacteraceae</taxon>
        <taxon>Starkeya</taxon>
    </lineage>
</organism>
<feature type="transmembrane region" description="Helical" evidence="1">
    <location>
        <begin position="87"/>
        <end position="110"/>
    </location>
</feature>
<evidence type="ECO:0000313" key="2">
    <source>
        <dbReference type="EMBL" id="CAA0112525.1"/>
    </source>
</evidence>
<feature type="transmembrane region" description="Helical" evidence="1">
    <location>
        <begin position="219"/>
        <end position="249"/>
    </location>
</feature>
<accession>A0A5S9Q5Q9</accession>
<keyword evidence="3" id="KW-1185">Reference proteome</keyword>
<proteinExistence type="predicted"/>
<protein>
    <recommendedName>
        <fullName evidence="4">DUF1275 domain-containing protein</fullName>
    </recommendedName>
</protein>
<sequence length="265" mass="27237">MTSEDSVHRRRTDMISPAVGKGGIAHASSRLSAAVLERDVLTGVSMAFVGGFVDAAGFMALAGLFTSHVTGNFVLIGEQLATGTGGVVAKLAALPIFVLAVGGARLVALAMERRKIAPMRPLLLLEALLLLAFLLAGRVLSPLRLPDSVEAIFVGMFAVAAMGVQNAIGRLSIAHLATTTVMTVNVAQATIDALDVLLGTAADQGKPARARLWRMVPPIGSFAVGALAGAFGFALFGFACVAVPIVLLLTLSARLRTVVAGKMPG</sequence>
<dbReference type="EMBL" id="CACSAS010000001">
    <property type="protein sequence ID" value="CAA0112525.1"/>
    <property type="molecule type" value="Genomic_DNA"/>
</dbReference>
<keyword evidence="1" id="KW-0812">Transmembrane</keyword>
<dbReference type="AlphaFoldDB" id="A0A5S9Q5Q9"/>
<keyword evidence="1" id="KW-1133">Transmembrane helix</keyword>
<feature type="transmembrane region" description="Helical" evidence="1">
    <location>
        <begin position="40"/>
        <end position="67"/>
    </location>
</feature>
<dbReference type="Pfam" id="PF06912">
    <property type="entry name" value="DUF1275"/>
    <property type="match status" value="1"/>
</dbReference>
<feature type="transmembrane region" description="Helical" evidence="1">
    <location>
        <begin position="152"/>
        <end position="173"/>
    </location>
</feature>
<reference evidence="2 3" key="1">
    <citation type="submission" date="2019-12" db="EMBL/GenBank/DDBJ databases">
        <authorList>
            <person name="Reyes-Prieto M."/>
        </authorList>
    </citation>
    <scope>NUCLEOTIDE SEQUENCE [LARGE SCALE GENOMIC DNA]</scope>
    <source>
        <strain evidence="2">HF14-78462</strain>
    </source>
</reference>
<gene>
    <name evidence="2" type="ORF">STARVERO_04061</name>
</gene>
<dbReference type="Proteomes" id="UP000433050">
    <property type="component" value="Unassembled WGS sequence"/>
</dbReference>
<keyword evidence="1" id="KW-0472">Membrane</keyword>
<evidence type="ECO:0000313" key="3">
    <source>
        <dbReference type="Proteomes" id="UP000433050"/>
    </source>
</evidence>
<dbReference type="PANTHER" id="PTHR37314">
    <property type="entry name" value="SLR0142 PROTEIN"/>
    <property type="match status" value="1"/>
</dbReference>